<evidence type="ECO:0000313" key="2">
    <source>
        <dbReference type="Proteomes" id="UP000034164"/>
    </source>
</evidence>
<gene>
    <name evidence="1" type="ORF">EMCG_09129</name>
</gene>
<dbReference type="Proteomes" id="UP000034164">
    <property type="component" value="Unassembled WGS sequence"/>
</dbReference>
<proteinExistence type="predicted"/>
<dbReference type="AlphaFoldDB" id="A0A0G2I3L9"/>
<sequence>MLILSIARRESLKTSSRTTRIFLCPISGSIATRMVVISKGNLTTILGKKVIKA</sequence>
<accession>A0A0G2I3L9</accession>
<reference evidence="2" key="1">
    <citation type="journal article" date="2015" name="PLoS Genet.">
        <title>The dynamic genome and transcriptome of the human fungal pathogen Blastomyces and close relative Emmonsia.</title>
        <authorList>
            <person name="Munoz J.F."/>
            <person name="Gauthier G.M."/>
            <person name="Desjardins C.A."/>
            <person name="Gallo J.E."/>
            <person name="Holder J."/>
            <person name="Sullivan T.D."/>
            <person name="Marty A.J."/>
            <person name="Carmen J.C."/>
            <person name="Chen Z."/>
            <person name="Ding L."/>
            <person name="Gujja S."/>
            <person name="Magrini V."/>
            <person name="Misas E."/>
            <person name="Mitreva M."/>
            <person name="Priest M."/>
            <person name="Saif S."/>
            <person name="Whiston E.A."/>
            <person name="Young S."/>
            <person name="Zeng Q."/>
            <person name="Goldman W.E."/>
            <person name="Mardis E.R."/>
            <person name="Taylor J.W."/>
            <person name="McEwen J.G."/>
            <person name="Clay O.K."/>
            <person name="Klein B.S."/>
            <person name="Cuomo C.A."/>
        </authorList>
    </citation>
    <scope>NUCLEOTIDE SEQUENCE [LARGE SCALE GENOMIC DNA]</scope>
    <source>
        <strain evidence="2">UAMH 3008</strain>
    </source>
</reference>
<evidence type="ECO:0000313" key="1">
    <source>
        <dbReference type="EMBL" id="KKZ64968.1"/>
    </source>
</evidence>
<dbReference type="EMBL" id="LCZI01000717">
    <property type="protein sequence ID" value="KKZ64968.1"/>
    <property type="molecule type" value="Genomic_DNA"/>
</dbReference>
<comment type="caution">
    <text evidence="1">The sequence shown here is derived from an EMBL/GenBank/DDBJ whole genome shotgun (WGS) entry which is preliminary data.</text>
</comment>
<dbReference type="VEuPathDB" id="FungiDB:EMCG_09129"/>
<organism evidence="1 2">
    <name type="scientific">[Emmonsia] crescens</name>
    <dbReference type="NCBI Taxonomy" id="73230"/>
    <lineage>
        <taxon>Eukaryota</taxon>
        <taxon>Fungi</taxon>
        <taxon>Dikarya</taxon>
        <taxon>Ascomycota</taxon>
        <taxon>Pezizomycotina</taxon>
        <taxon>Eurotiomycetes</taxon>
        <taxon>Eurotiomycetidae</taxon>
        <taxon>Onygenales</taxon>
        <taxon>Ajellomycetaceae</taxon>
        <taxon>Emergomyces</taxon>
    </lineage>
</organism>
<protein>
    <submittedName>
        <fullName evidence="1">Uncharacterized protein</fullName>
    </submittedName>
</protein>
<name>A0A0G2I3L9_9EURO</name>